<evidence type="ECO:0000256" key="7">
    <source>
        <dbReference type="SAM" id="Phobius"/>
    </source>
</evidence>
<evidence type="ECO:0000313" key="9">
    <source>
        <dbReference type="EMBL" id="MDY8108821.1"/>
    </source>
</evidence>
<keyword evidence="4 7" id="KW-0812">Transmembrane</keyword>
<evidence type="ECO:0000256" key="4">
    <source>
        <dbReference type="ARBA" id="ARBA00022692"/>
    </source>
</evidence>
<keyword evidence="5 7" id="KW-1133">Transmembrane helix</keyword>
<evidence type="ECO:0000256" key="5">
    <source>
        <dbReference type="ARBA" id="ARBA00022989"/>
    </source>
</evidence>
<name>A0ABU5I0T0_9HYPH</name>
<organism evidence="9 10">
    <name type="scientific">Fulvimarina uroteuthidis</name>
    <dbReference type="NCBI Taxonomy" id="3098149"/>
    <lineage>
        <taxon>Bacteria</taxon>
        <taxon>Pseudomonadati</taxon>
        <taxon>Pseudomonadota</taxon>
        <taxon>Alphaproteobacteria</taxon>
        <taxon>Hyphomicrobiales</taxon>
        <taxon>Aurantimonadaceae</taxon>
        <taxon>Fulvimarina</taxon>
    </lineage>
</organism>
<evidence type="ECO:0000256" key="1">
    <source>
        <dbReference type="ARBA" id="ARBA00004533"/>
    </source>
</evidence>
<keyword evidence="10" id="KW-1185">Reference proteome</keyword>
<reference evidence="9 10" key="1">
    <citation type="submission" date="2023-12" db="EMBL/GenBank/DDBJ databases">
        <title>Description of Novel Strain Fulvimarina sp. 2208YS6-2-32 isolated from Uroteuthis (Photololigo) edulis.</title>
        <authorList>
            <person name="Park J.-S."/>
        </authorList>
    </citation>
    <scope>NUCLEOTIDE SEQUENCE [LARGE SCALE GENOMIC DNA]</scope>
    <source>
        <strain evidence="9 10">2208YS6-2-32</strain>
    </source>
</reference>
<keyword evidence="3" id="KW-0997">Cell inner membrane</keyword>
<sequence>MNDIEPPAPKIETKKRFSLVWLMPVLAVAVAAWVVWSSYSDQGPLITVTFPTASGISAGSTEVRIRDLRVGLVEDVGFSDRMANVEARIRIDKDLARYVDEGAEFWLVEPQVTARGVTGIGTLLSGVYIAANWDGEEGPPQDEFTALQTPPLVSFGEEGTRLILRTKAGGQLAAGAPILASGIEVGRIGQPVLATAGSTVTMEAFVSRPYDRRLTTNTRFWDASGLSVNVGAQGLALKVNSLAALIEGGVNLGTPVTGGDPVADGHVYEVFSTEEAARADAFEAGSAPDILVSAMLDGDVSGLGLGTSVRFRGVKVGEVENVVGVAPDGEGDGPVRLRVDMSIAPTRIGLPAATTPTTLREALDRRVANGLRVRVASEGLFGQTVVLELATLPDAPEAEIAADDGGRLLIPTVAPAVSDGKGGVDSLVARVSNLPIEALMTAATDALSGVSRLTGQAESVLAADGVERIPATLDETLAEVRSLVADIRGGGAIENLNKTLSSADTTLQSVSEAAQSLPALAARLNAAADGLQSVVAGYTPESRIYTELRAVLNEVSSTAEAYRSLARTIERNPNSIITGR</sequence>
<protein>
    <submittedName>
        <fullName evidence="9">MlaD family protein</fullName>
    </submittedName>
</protein>
<evidence type="ECO:0000256" key="3">
    <source>
        <dbReference type="ARBA" id="ARBA00022519"/>
    </source>
</evidence>
<proteinExistence type="predicted"/>
<keyword evidence="6 7" id="KW-0472">Membrane</keyword>
<feature type="transmembrane region" description="Helical" evidence="7">
    <location>
        <begin position="19"/>
        <end position="39"/>
    </location>
</feature>
<feature type="domain" description="Mce/MlaD" evidence="8">
    <location>
        <begin position="299"/>
        <end position="386"/>
    </location>
</feature>
<comment type="caution">
    <text evidence="9">The sequence shown here is derived from an EMBL/GenBank/DDBJ whole genome shotgun (WGS) entry which is preliminary data.</text>
</comment>
<gene>
    <name evidence="9" type="ORF">U0C82_06635</name>
</gene>
<feature type="domain" description="Mce/MlaD" evidence="8">
    <location>
        <begin position="43"/>
        <end position="130"/>
    </location>
</feature>
<dbReference type="Pfam" id="PF02470">
    <property type="entry name" value="MlaD"/>
    <property type="match status" value="2"/>
</dbReference>
<evidence type="ECO:0000313" key="10">
    <source>
        <dbReference type="Proteomes" id="UP001294412"/>
    </source>
</evidence>
<evidence type="ECO:0000256" key="2">
    <source>
        <dbReference type="ARBA" id="ARBA00022475"/>
    </source>
</evidence>
<dbReference type="PANTHER" id="PTHR30462:SF0">
    <property type="entry name" value="INTERMEMBRANE TRANSPORT PROTEIN YEBT"/>
    <property type="match status" value="1"/>
</dbReference>
<accession>A0ABU5I0T0</accession>
<keyword evidence="2" id="KW-1003">Cell membrane</keyword>
<dbReference type="InterPro" id="IPR003399">
    <property type="entry name" value="Mce/MlaD"/>
</dbReference>
<evidence type="ECO:0000259" key="8">
    <source>
        <dbReference type="Pfam" id="PF02470"/>
    </source>
</evidence>
<dbReference type="RefSeq" id="WP_322186293.1">
    <property type="nucleotide sequence ID" value="NZ_JAXLPB010000002.1"/>
</dbReference>
<dbReference type="InterPro" id="IPR051800">
    <property type="entry name" value="PqiA-PqiB_transport"/>
</dbReference>
<comment type="subcellular location">
    <subcellularLocation>
        <location evidence="1">Cell inner membrane</location>
    </subcellularLocation>
</comment>
<dbReference type="Proteomes" id="UP001294412">
    <property type="component" value="Unassembled WGS sequence"/>
</dbReference>
<dbReference type="PANTHER" id="PTHR30462">
    <property type="entry name" value="INTERMEMBRANE TRANSPORT PROTEIN PQIB-RELATED"/>
    <property type="match status" value="1"/>
</dbReference>
<evidence type="ECO:0000256" key="6">
    <source>
        <dbReference type="ARBA" id="ARBA00023136"/>
    </source>
</evidence>
<dbReference type="EMBL" id="JAXLPB010000002">
    <property type="protein sequence ID" value="MDY8108821.1"/>
    <property type="molecule type" value="Genomic_DNA"/>
</dbReference>